<sequence>CLLLNILRSNYSFPLQVWRILPEHKLKKERSIVVDQKSKRKLFLSAVKHFCLFIHCSSFQKLNHILTNCHIFEKKKLLFFLCQDKYGGGAARVWTPRLLLHHSSTASTSLSTCVCLPVAGACPSKSPLCVSAGSEDKKTKSKKEKMKERRERWLSKISSIKRVKEQQAAEARRKATPVVGDMQPLADALPQLNELIGPAAAAPTSRRKSRKNKLPVKKAAPTDFSQMKQSQKRRLLETESLGFSKAVKAMATMKNPLADIGEQLRKRMRQEEEQAPS</sequence>
<keyword evidence="3" id="KW-0539">Nucleus</keyword>
<evidence type="ECO:0000256" key="1">
    <source>
        <dbReference type="ARBA" id="ARBA00004604"/>
    </source>
</evidence>
<dbReference type="GO" id="GO:0030686">
    <property type="term" value="C:90S preribosome"/>
    <property type="evidence" value="ECO:0007669"/>
    <property type="project" value="InterPro"/>
</dbReference>
<reference evidence="5" key="2">
    <citation type="submission" date="2025-09" db="UniProtKB">
        <authorList>
            <consortium name="Ensembl"/>
        </authorList>
    </citation>
    <scope>IDENTIFICATION</scope>
</reference>
<evidence type="ECO:0000256" key="2">
    <source>
        <dbReference type="ARBA" id="ARBA00011022"/>
    </source>
</evidence>
<evidence type="ECO:0000313" key="6">
    <source>
        <dbReference type="Proteomes" id="UP000694383"/>
    </source>
</evidence>
<organism evidence="5 6">
    <name type="scientific">Oryzias sinensis</name>
    <name type="common">Chinese medaka</name>
    <dbReference type="NCBI Taxonomy" id="183150"/>
    <lineage>
        <taxon>Eukaryota</taxon>
        <taxon>Metazoa</taxon>
        <taxon>Chordata</taxon>
        <taxon>Craniata</taxon>
        <taxon>Vertebrata</taxon>
        <taxon>Euteleostomi</taxon>
        <taxon>Actinopterygii</taxon>
        <taxon>Neopterygii</taxon>
        <taxon>Teleostei</taxon>
        <taxon>Neoteleostei</taxon>
        <taxon>Acanthomorphata</taxon>
        <taxon>Ovalentaria</taxon>
        <taxon>Atherinomorphae</taxon>
        <taxon>Beloniformes</taxon>
        <taxon>Adrianichthyidae</taxon>
        <taxon>Oryziinae</taxon>
        <taxon>Oryzias</taxon>
    </lineage>
</organism>
<dbReference type="AlphaFoldDB" id="A0A8C7Y199"/>
<dbReference type="GO" id="GO:0005730">
    <property type="term" value="C:nucleolus"/>
    <property type="evidence" value="ECO:0007669"/>
    <property type="project" value="UniProtKB-SubCell"/>
</dbReference>
<comment type="subcellular location">
    <subcellularLocation>
        <location evidence="1">Nucleus</location>
        <location evidence="1">Nucleolus</location>
    </subcellularLocation>
</comment>
<reference evidence="5" key="1">
    <citation type="submission" date="2025-08" db="UniProtKB">
        <authorList>
            <consortium name="Ensembl"/>
        </authorList>
    </citation>
    <scope>IDENTIFICATION</scope>
</reference>
<dbReference type="Proteomes" id="UP000694383">
    <property type="component" value="Unplaced"/>
</dbReference>
<name>A0A8C7Y199_9TELE</name>
<evidence type="ECO:0000256" key="3">
    <source>
        <dbReference type="ARBA" id="ARBA00023242"/>
    </source>
</evidence>
<dbReference type="PANTHER" id="PTHR31109">
    <property type="entry name" value="PROTEIN FAM207A"/>
    <property type="match status" value="1"/>
</dbReference>
<dbReference type="InterPro" id="IPR028160">
    <property type="entry name" value="Slx9-like"/>
</dbReference>
<evidence type="ECO:0000313" key="5">
    <source>
        <dbReference type="Ensembl" id="ENSOSIP00000020677.1"/>
    </source>
</evidence>
<feature type="compositionally biased region" description="Basic residues" evidence="4">
    <location>
        <begin position="205"/>
        <end position="216"/>
    </location>
</feature>
<dbReference type="GO" id="GO:0030688">
    <property type="term" value="C:preribosome, small subunit precursor"/>
    <property type="evidence" value="ECO:0007669"/>
    <property type="project" value="InterPro"/>
</dbReference>
<feature type="region of interest" description="Disordered" evidence="4">
    <location>
        <begin position="198"/>
        <end position="237"/>
    </location>
</feature>
<dbReference type="Ensembl" id="ENSOSIT00000021824.1">
    <property type="protein sequence ID" value="ENSOSIP00000020677.1"/>
    <property type="gene ID" value="ENSOSIG00000011010.1"/>
</dbReference>
<dbReference type="Pfam" id="PF15341">
    <property type="entry name" value="SLX9"/>
    <property type="match status" value="1"/>
</dbReference>
<dbReference type="PANTHER" id="PTHR31109:SF2">
    <property type="entry name" value="RIBOSOME BIOGENESIS PROTEIN SLX9 HOMOLOG"/>
    <property type="match status" value="1"/>
</dbReference>
<evidence type="ECO:0000256" key="4">
    <source>
        <dbReference type="SAM" id="MobiDB-lite"/>
    </source>
</evidence>
<keyword evidence="6" id="KW-1185">Reference proteome</keyword>
<protein>
    <submittedName>
        <fullName evidence="5">SLX9 ribosome biogenesis factor</fullName>
    </submittedName>
</protein>
<accession>A0A8C7Y199</accession>
<dbReference type="GeneTree" id="ENSGT00390000015709"/>
<proteinExistence type="inferred from homology"/>
<comment type="similarity">
    <text evidence="2">Belongs to the SLX9 family.</text>
</comment>
<dbReference type="GO" id="GO:0000462">
    <property type="term" value="P:maturation of SSU-rRNA from tricistronic rRNA transcript (SSU-rRNA, 5.8S rRNA, LSU-rRNA)"/>
    <property type="evidence" value="ECO:0007669"/>
    <property type="project" value="InterPro"/>
</dbReference>